<name>A0A433X4I9_9BACL</name>
<evidence type="ECO:0000256" key="2">
    <source>
        <dbReference type="ARBA" id="ARBA00034221"/>
    </source>
</evidence>
<feature type="domain" description="Metallo-beta-lactamase" evidence="5">
    <location>
        <begin position="20"/>
        <end position="213"/>
    </location>
</feature>
<keyword evidence="1 6" id="KW-0378">Hydrolase</keyword>
<dbReference type="GO" id="GO:0016787">
    <property type="term" value="F:hydrolase activity"/>
    <property type="evidence" value="ECO:0007669"/>
    <property type="project" value="UniProtKB-KW"/>
</dbReference>
<dbReference type="SUPFAM" id="SSF56281">
    <property type="entry name" value="Metallo-hydrolase/oxidoreductase"/>
    <property type="match status" value="1"/>
</dbReference>
<evidence type="ECO:0000256" key="4">
    <source>
        <dbReference type="ARBA" id="ARBA00048505"/>
    </source>
</evidence>
<dbReference type="InterPro" id="IPR050114">
    <property type="entry name" value="UPF0173_UPF0282_UlaG_hydrolase"/>
</dbReference>
<evidence type="ECO:0000313" key="7">
    <source>
        <dbReference type="Proteomes" id="UP000272464"/>
    </source>
</evidence>
<comment type="function">
    <text evidence="3">Counteracts the endogenous Pycsar antiviral defense system. Phosphodiesterase that enables metal-dependent hydrolysis of host cyclic nucleotide Pycsar defense signals such as cCMP and cUMP.</text>
</comment>
<sequence>MRIQLIRNATLWIEYAGLTILVDPMFSEAGANPPIINSSNDRRNPLVPLPVDQGLLSDPDLVLVSHLHLDHWDPAAAKAVSKSAAVFCQPGDEETLQAAGFSQVQPVESSADYQRIQIHRTSGRHGTGEIGVRMGQVSGYVLQAEGEPDLYLAGDTIWCDEVEAALVKYRPQITVVHAGGARFVTGDPIIMDEQDVIQLARCAPYTRIVAVHMEAINHCLITREDLKTRLSSEGLGSSVHIPLDGEWMDYGKSE</sequence>
<evidence type="ECO:0000256" key="1">
    <source>
        <dbReference type="ARBA" id="ARBA00022801"/>
    </source>
</evidence>
<evidence type="ECO:0000313" key="6">
    <source>
        <dbReference type="EMBL" id="RUT28996.1"/>
    </source>
</evidence>
<dbReference type="Pfam" id="PF12706">
    <property type="entry name" value="Lactamase_B_2"/>
    <property type="match status" value="1"/>
</dbReference>
<evidence type="ECO:0000259" key="5">
    <source>
        <dbReference type="Pfam" id="PF12706"/>
    </source>
</evidence>
<comment type="catalytic activity">
    <reaction evidence="4">
        <text>3',5'-cyclic UMP + H2O = UMP + H(+)</text>
        <dbReference type="Rhea" id="RHEA:70575"/>
        <dbReference type="ChEBI" id="CHEBI:15377"/>
        <dbReference type="ChEBI" id="CHEBI:15378"/>
        <dbReference type="ChEBI" id="CHEBI:57865"/>
        <dbReference type="ChEBI" id="CHEBI:184387"/>
    </reaction>
    <physiologicalReaction direction="left-to-right" evidence="4">
        <dbReference type="Rhea" id="RHEA:70576"/>
    </physiologicalReaction>
</comment>
<dbReference type="Proteomes" id="UP000272464">
    <property type="component" value="Unassembled WGS sequence"/>
</dbReference>
<organism evidence="6 7">
    <name type="scientific">Paenibacillus zeisoli</name>
    <dbReference type="NCBI Taxonomy" id="2496267"/>
    <lineage>
        <taxon>Bacteria</taxon>
        <taxon>Bacillati</taxon>
        <taxon>Bacillota</taxon>
        <taxon>Bacilli</taxon>
        <taxon>Bacillales</taxon>
        <taxon>Paenibacillaceae</taxon>
        <taxon>Paenibacillus</taxon>
    </lineage>
</organism>
<dbReference type="PANTHER" id="PTHR43546:SF9">
    <property type="entry name" value="L-ASCORBATE-6-PHOSPHATE LACTONASE ULAG-RELATED"/>
    <property type="match status" value="1"/>
</dbReference>
<dbReference type="InterPro" id="IPR001279">
    <property type="entry name" value="Metallo-B-lactamas"/>
</dbReference>
<dbReference type="RefSeq" id="WP_127200344.1">
    <property type="nucleotide sequence ID" value="NZ_RZNX01000008.1"/>
</dbReference>
<protein>
    <submittedName>
        <fullName evidence="6">MBL fold metallo-hydrolase</fullName>
    </submittedName>
</protein>
<reference evidence="6 7" key="1">
    <citation type="submission" date="2018-12" db="EMBL/GenBank/DDBJ databases">
        <authorList>
            <person name="Sun L."/>
            <person name="Chen Z."/>
        </authorList>
    </citation>
    <scope>NUCLEOTIDE SEQUENCE [LARGE SCALE GENOMIC DNA]</scope>
    <source>
        <strain evidence="6 7">3-5-3</strain>
    </source>
</reference>
<dbReference type="PANTHER" id="PTHR43546">
    <property type="entry name" value="UPF0173 METAL-DEPENDENT HYDROLASE MJ1163-RELATED"/>
    <property type="match status" value="1"/>
</dbReference>
<dbReference type="AlphaFoldDB" id="A0A433X4I9"/>
<dbReference type="InterPro" id="IPR036866">
    <property type="entry name" value="RibonucZ/Hydroxyglut_hydro"/>
</dbReference>
<proteinExistence type="predicted"/>
<comment type="caution">
    <text evidence="6">The sequence shown here is derived from an EMBL/GenBank/DDBJ whole genome shotgun (WGS) entry which is preliminary data.</text>
</comment>
<keyword evidence="7" id="KW-1185">Reference proteome</keyword>
<dbReference type="Gene3D" id="3.60.15.10">
    <property type="entry name" value="Ribonuclease Z/Hydroxyacylglutathione hydrolase-like"/>
    <property type="match status" value="1"/>
</dbReference>
<dbReference type="EMBL" id="RZNX01000008">
    <property type="protein sequence ID" value="RUT28996.1"/>
    <property type="molecule type" value="Genomic_DNA"/>
</dbReference>
<gene>
    <name evidence="6" type="ORF">EJP77_16460</name>
</gene>
<dbReference type="OrthoDB" id="9805728at2"/>
<evidence type="ECO:0000256" key="3">
    <source>
        <dbReference type="ARBA" id="ARBA00034301"/>
    </source>
</evidence>
<comment type="catalytic activity">
    <reaction evidence="2">
        <text>3',5'-cyclic CMP + H2O = CMP + H(+)</text>
        <dbReference type="Rhea" id="RHEA:72675"/>
        <dbReference type="ChEBI" id="CHEBI:15377"/>
        <dbReference type="ChEBI" id="CHEBI:15378"/>
        <dbReference type="ChEBI" id="CHEBI:58003"/>
        <dbReference type="ChEBI" id="CHEBI:60377"/>
    </reaction>
    <physiologicalReaction direction="left-to-right" evidence="2">
        <dbReference type="Rhea" id="RHEA:72676"/>
    </physiologicalReaction>
</comment>
<accession>A0A433X4I9</accession>